<keyword evidence="5" id="KW-0378">Hydrolase</keyword>
<evidence type="ECO:0000256" key="7">
    <source>
        <dbReference type="ARBA" id="ARBA00023136"/>
    </source>
</evidence>
<dbReference type="InterPro" id="IPR019127">
    <property type="entry name" value="Exosortase"/>
</dbReference>
<keyword evidence="4 8" id="KW-0812">Transmembrane</keyword>
<dbReference type="GO" id="GO:0005886">
    <property type="term" value="C:plasma membrane"/>
    <property type="evidence" value="ECO:0007669"/>
    <property type="project" value="UniProtKB-SubCell"/>
</dbReference>
<dbReference type="NCBIfam" id="TIGR02602">
    <property type="entry name" value="8TM_EpsH"/>
    <property type="match status" value="1"/>
</dbReference>
<dbReference type="Proteomes" id="UP000190675">
    <property type="component" value="Chromosome I"/>
</dbReference>
<evidence type="ECO:0000256" key="5">
    <source>
        <dbReference type="ARBA" id="ARBA00022801"/>
    </source>
</evidence>
<accession>A0A1M5PAU0</accession>
<dbReference type="OrthoDB" id="9797363at2"/>
<dbReference type="InterPro" id="IPR013426">
    <property type="entry name" value="EpsH-like"/>
</dbReference>
<reference evidence="10 11" key="1">
    <citation type="submission" date="2016-11" db="EMBL/GenBank/DDBJ databases">
        <authorList>
            <person name="Jaros S."/>
            <person name="Januszkiewicz K."/>
            <person name="Wedrychowicz H."/>
        </authorList>
    </citation>
    <scope>NUCLEOTIDE SEQUENCE [LARGE SCALE GENOMIC DNA]</scope>
    <source>
        <strain evidence="10 11">GAS242</strain>
    </source>
</reference>
<feature type="domain" description="Methanolan biosynthesis EpsI" evidence="9">
    <location>
        <begin position="317"/>
        <end position="513"/>
    </location>
</feature>
<feature type="transmembrane region" description="Helical" evidence="8">
    <location>
        <begin position="107"/>
        <end position="140"/>
    </location>
</feature>
<feature type="transmembrane region" description="Helical" evidence="8">
    <location>
        <begin position="314"/>
        <end position="332"/>
    </location>
</feature>
<dbReference type="NCBIfam" id="TIGR04152">
    <property type="entry name" value="exosort_VPLPA"/>
    <property type="match status" value="1"/>
</dbReference>
<dbReference type="NCBIfam" id="TIGR04178">
    <property type="entry name" value="exo_archaeo"/>
    <property type="match status" value="1"/>
</dbReference>
<keyword evidence="3" id="KW-0645">Protease</keyword>
<evidence type="ECO:0000256" key="6">
    <source>
        <dbReference type="ARBA" id="ARBA00022989"/>
    </source>
</evidence>
<name>A0A1M5PAU0_9BRAD</name>
<sequence length="535" mass="59130">MPVRSIEFPGTAATRAWIFVFLAALLAAIGFSGALSELVKRWATQEEYSHGFLIPLVTAWLLWTRRDALLASVGRPAWSGAVLMLLAMAMHVVGLLSAIFILSQLAFIIALLGIVLAAGGFSLLRATLIPIIYLIFAIPLPYFIDANLSLQLQLISSQLGVFFIRLFQIPVYLDGNVIDLGTYKLQVVDACSGLRYLFPLLGLSFLAAYLFRAPIWQRALVLFSSIPITILMNGFRIGMVGVTVDKWGPRMAEGVLHFFEGWIVFVASVFLLTVEVSLLARISGKRFFEAFGVPADTVRLPSGAKSEPTGRTPLYACLLLLGATVLTGPLISHRSEVLPARSRFVSFPAAIGEWHGHAALLEPQVVNSLALEDYVLSDYSKSDGKAVNLYVAYYASQRTGESPHSPLVCIPGEGWLITKFERTSYGAEHPFNRAIIERNGSKQLVYYWYEERGRKIANEYLSKWYLLSDAIIKNRSDGALVRLITTVSPSELERDADNRLRLFMHDLLPSLSGYLPSDVAPNTTTVEYGPESTTR</sequence>
<dbReference type="EMBL" id="LT670818">
    <property type="protein sequence ID" value="SHG98807.1"/>
    <property type="molecule type" value="Genomic_DNA"/>
</dbReference>
<keyword evidence="7 8" id="KW-0472">Membrane</keyword>
<dbReference type="AlphaFoldDB" id="A0A1M5PAU0"/>
<comment type="subcellular location">
    <subcellularLocation>
        <location evidence="1">Cell membrane</location>
        <topology evidence="1">Multi-pass membrane protein</topology>
    </subcellularLocation>
</comment>
<dbReference type="GO" id="GO:0006508">
    <property type="term" value="P:proteolysis"/>
    <property type="evidence" value="ECO:0007669"/>
    <property type="project" value="UniProtKB-KW"/>
</dbReference>
<protein>
    <submittedName>
        <fullName evidence="10">Exosortase D, VPLPA-CTERM-specific</fullName>
    </submittedName>
</protein>
<evidence type="ECO:0000256" key="2">
    <source>
        <dbReference type="ARBA" id="ARBA00022475"/>
    </source>
</evidence>
<proteinExistence type="predicted"/>
<evidence type="ECO:0000256" key="1">
    <source>
        <dbReference type="ARBA" id="ARBA00004651"/>
    </source>
</evidence>
<dbReference type="InterPro" id="IPR014263">
    <property type="entry name" value="Methanolan_biosynth_EpsI"/>
</dbReference>
<gene>
    <name evidence="10" type="ORF">SAMN05444169_5130</name>
</gene>
<dbReference type="Pfam" id="PF11984">
    <property type="entry name" value="DUF3485"/>
    <property type="match status" value="1"/>
</dbReference>
<dbReference type="InterPro" id="IPR026491">
    <property type="entry name" value="ExosortD_VPLPA"/>
</dbReference>
<keyword evidence="6 8" id="KW-1133">Transmembrane helix</keyword>
<evidence type="ECO:0000259" key="9">
    <source>
        <dbReference type="Pfam" id="PF11984"/>
    </source>
</evidence>
<feature type="transmembrane region" description="Helical" evidence="8">
    <location>
        <begin position="193"/>
        <end position="212"/>
    </location>
</feature>
<dbReference type="NCBIfam" id="TIGR02914">
    <property type="entry name" value="EpsI_fam"/>
    <property type="match status" value="1"/>
</dbReference>
<feature type="transmembrane region" description="Helical" evidence="8">
    <location>
        <begin position="219"/>
        <end position="242"/>
    </location>
</feature>
<evidence type="ECO:0000313" key="11">
    <source>
        <dbReference type="Proteomes" id="UP000190675"/>
    </source>
</evidence>
<feature type="transmembrane region" description="Helical" evidence="8">
    <location>
        <begin position="12"/>
        <end position="36"/>
    </location>
</feature>
<organism evidence="10 11">
    <name type="scientific">Bradyrhizobium erythrophlei</name>
    <dbReference type="NCBI Taxonomy" id="1437360"/>
    <lineage>
        <taxon>Bacteria</taxon>
        <taxon>Pseudomonadati</taxon>
        <taxon>Pseudomonadota</taxon>
        <taxon>Alphaproteobacteria</taxon>
        <taxon>Hyphomicrobiales</taxon>
        <taxon>Nitrobacteraceae</taxon>
        <taxon>Bradyrhizobium</taxon>
    </lineage>
</organism>
<keyword evidence="2" id="KW-1003">Cell membrane</keyword>
<dbReference type="InterPro" id="IPR026392">
    <property type="entry name" value="Exo/Archaeosortase_dom"/>
</dbReference>
<dbReference type="RefSeq" id="WP_079568328.1">
    <property type="nucleotide sequence ID" value="NZ_LT670818.1"/>
</dbReference>
<feature type="transmembrane region" description="Helical" evidence="8">
    <location>
        <begin position="262"/>
        <end position="280"/>
    </location>
</feature>
<dbReference type="GO" id="GO:0008233">
    <property type="term" value="F:peptidase activity"/>
    <property type="evidence" value="ECO:0007669"/>
    <property type="project" value="UniProtKB-KW"/>
</dbReference>
<evidence type="ECO:0000256" key="3">
    <source>
        <dbReference type="ARBA" id="ARBA00022670"/>
    </source>
</evidence>
<evidence type="ECO:0000313" key="10">
    <source>
        <dbReference type="EMBL" id="SHG98807.1"/>
    </source>
</evidence>
<evidence type="ECO:0000256" key="4">
    <source>
        <dbReference type="ARBA" id="ARBA00022692"/>
    </source>
</evidence>
<evidence type="ECO:0000256" key="8">
    <source>
        <dbReference type="SAM" id="Phobius"/>
    </source>
</evidence>
<dbReference type="Pfam" id="PF09721">
    <property type="entry name" value="Exosortase_EpsH"/>
    <property type="match status" value="1"/>
</dbReference>